<evidence type="ECO:0000256" key="5">
    <source>
        <dbReference type="SAM" id="MobiDB-lite"/>
    </source>
</evidence>
<sequence>MDDRWESEVIEYGAINITGFRIVDVSRRYVRDFLKKPDATINPNGDRESISAQAALMYDAVFVLVEAFNKLLRKKQDIFRNNIRRGQILNNGSKGLDCNASSGWVTPWEHGDKISRYLRKIEIEGLTGEIRFSEEGRRQNYTLHVVEMTINSAMVKVAEWSDETGFTPVAAKYVRLKSNSHIEKNRTYIVTTIVKVGKSLQEVKVYVKRLVRLAHSEAPPTIQERFAIETFINGICKVEVKKMHKYLDVTRHPRFESGGCFQYHKNLLQSQRSRTREKRKQQARKAAKKPPVPRRSAQQRSYRDAKGTSTLEDVIVGENKAASKVKIRSLTKGSASTILGKINENPAAIIIDTETIPETIKLKTVTGEKTPIMGEALVEICVGQLRIRHRALVASMEDDFILSSFINDN</sequence>
<dbReference type="AlphaFoldDB" id="A0AA38IUZ0"/>
<organism evidence="7 8">
    <name type="scientific">Zophobas morio</name>
    <dbReference type="NCBI Taxonomy" id="2755281"/>
    <lineage>
        <taxon>Eukaryota</taxon>
        <taxon>Metazoa</taxon>
        <taxon>Ecdysozoa</taxon>
        <taxon>Arthropoda</taxon>
        <taxon>Hexapoda</taxon>
        <taxon>Insecta</taxon>
        <taxon>Pterygota</taxon>
        <taxon>Neoptera</taxon>
        <taxon>Endopterygota</taxon>
        <taxon>Coleoptera</taxon>
        <taxon>Polyphaga</taxon>
        <taxon>Cucujiformia</taxon>
        <taxon>Tenebrionidae</taxon>
        <taxon>Zophobas</taxon>
    </lineage>
</organism>
<feature type="domain" description="Receptor ligand binding region" evidence="6">
    <location>
        <begin position="15"/>
        <end position="149"/>
    </location>
</feature>
<evidence type="ECO:0000313" key="7">
    <source>
        <dbReference type="EMBL" id="KAJ3662101.1"/>
    </source>
</evidence>
<evidence type="ECO:0000256" key="3">
    <source>
        <dbReference type="ARBA" id="ARBA00022989"/>
    </source>
</evidence>
<name>A0AA38IUZ0_9CUCU</name>
<reference evidence="7" key="1">
    <citation type="journal article" date="2023" name="G3 (Bethesda)">
        <title>Whole genome assemblies of Zophobas morio and Tenebrio molitor.</title>
        <authorList>
            <person name="Kaur S."/>
            <person name="Stinson S.A."/>
            <person name="diCenzo G.C."/>
        </authorList>
    </citation>
    <scope>NUCLEOTIDE SEQUENCE</scope>
    <source>
        <strain evidence="7">QUZm001</strain>
    </source>
</reference>
<dbReference type="InterPro" id="IPR001828">
    <property type="entry name" value="ANF_lig-bd_rcpt"/>
</dbReference>
<comment type="caution">
    <text evidence="7">The sequence shown here is derived from an EMBL/GenBank/DDBJ whole genome shotgun (WGS) entry which is preliminary data.</text>
</comment>
<evidence type="ECO:0000256" key="1">
    <source>
        <dbReference type="ARBA" id="ARBA00004370"/>
    </source>
</evidence>
<proteinExistence type="predicted"/>
<dbReference type="InterPro" id="IPR028082">
    <property type="entry name" value="Peripla_BP_I"/>
</dbReference>
<evidence type="ECO:0000256" key="4">
    <source>
        <dbReference type="ARBA" id="ARBA00023136"/>
    </source>
</evidence>
<dbReference type="Gene3D" id="3.40.50.2300">
    <property type="match status" value="1"/>
</dbReference>
<accession>A0AA38IUZ0</accession>
<keyword evidence="2" id="KW-0812">Transmembrane</keyword>
<feature type="region of interest" description="Disordered" evidence="5">
    <location>
        <begin position="266"/>
        <end position="306"/>
    </location>
</feature>
<dbReference type="GO" id="GO:0016020">
    <property type="term" value="C:membrane"/>
    <property type="evidence" value="ECO:0007669"/>
    <property type="project" value="UniProtKB-SubCell"/>
</dbReference>
<keyword evidence="4" id="KW-0472">Membrane</keyword>
<evidence type="ECO:0000256" key="2">
    <source>
        <dbReference type="ARBA" id="ARBA00022692"/>
    </source>
</evidence>
<dbReference type="EMBL" id="JALNTZ010000002">
    <property type="protein sequence ID" value="KAJ3662101.1"/>
    <property type="molecule type" value="Genomic_DNA"/>
</dbReference>
<keyword evidence="8" id="KW-1185">Reference proteome</keyword>
<evidence type="ECO:0000259" key="6">
    <source>
        <dbReference type="Pfam" id="PF01094"/>
    </source>
</evidence>
<evidence type="ECO:0000313" key="8">
    <source>
        <dbReference type="Proteomes" id="UP001168821"/>
    </source>
</evidence>
<gene>
    <name evidence="7" type="ORF">Zmor_006460</name>
</gene>
<keyword evidence="3" id="KW-1133">Transmembrane helix</keyword>
<dbReference type="Proteomes" id="UP001168821">
    <property type="component" value="Unassembled WGS sequence"/>
</dbReference>
<protein>
    <recommendedName>
        <fullName evidence="6">Receptor ligand binding region domain-containing protein</fullName>
    </recommendedName>
</protein>
<dbReference type="SUPFAM" id="SSF53822">
    <property type="entry name" value="Periplasmic binding protein-like I"/>
    <property type="match status" value="1"/>
</dbReference>
<comment type="subcellular location">
    <subcellularLocation>
        <location evidence="1">Membrane</location>
    </subcellularLocation>
</comment>
<feature type="compositionally biased region" description="Basic residues" evidence="5">
    <location>
        <begin position="273"/>
        <end position="292"/>
    </location>
</feature>
<dbReference type="Pfam" id="PF01094">
    <property type="entry name" value="ANF_receptor"/>
    <property type="match status" value="1"/>
</dbReference>